<keyword evidence="2" id="KW-1185">Reference proteome</keyword>
<evidence type="ECO:0000313" key="1">
    <source>
        <dbReference type="EMBL" id="UOD28550.1"/>
    </source>
</evidence>
<proteinExistence type="predicted"/>
<sequence length="145" mass="15869">MTMNRCVVQPAFVGHYRGDVGDLGFIGLGGRKSPVQQILSNREGMAIRLAAASSVRPWASSSLTASAQNPGTYVTGFMFSLSLTGLSSRSFRKRPVISGIVTTSRSGAPSTLMPMRIIHAFRRGHSFPIHRPACRVFRLEMKSWK</sequence>
<organism evidence="1 2">
    <name type="scientific">Massilia violaceinigra</name>
    <dbReference type="NCBI Taxonomy" id="2045208"/>
    <lineage>
        <taxon>Bacteria</taxon>
        <taxon>Pseudomonadati</taxon>
        <taxon>Pseudomonadota</taxon>
        <taxon>Betaproteobacteria</taxon>
        <taxon>Burkholderiales</taxon>
        <taxon>Oxalobacteraceae</taxon>
        <taxon>Telluria group</taxon>
        <taxon>Massilia</taxon>
    </lineage>
</organism>
<dbReference type="Proteomes" id="UP000831532">
    <property type="component" value="Chromosome"/>
</dbReference>
<evidence type="ECO:0000313" key="2">
    <source>
        <dbReference type="Proteomes" id="UP000831532"/>
    </source>
</evidence>
<gene>
    <name evidence="1" type="ORF">INH39_24330</name>
</gene>
<accession>A0ABY4A1B0</accession>
<dbReference type="EMBL" id="CP063361">
    <property type="protein sequence ID" value="UOD28550.1"/>
    <property type="molecule type" value="Genomic_DNA"/>
</dbReference>
<dbReference type="RefSeq" id="WP_243494350.1">
    <property type="nucleotide sequence ID" value="NZ_CP063361.1"/>
</dbReference>
<name>A0ABY4A1B0_9BURK</name>
<protein>
    <submittedName>
        <fullName evidence="1">Uncharacterized protein</fullName>
    </submittedName>
</protein>
<reference evidence="1 2" key="1">
    <citation type="submission" date="2020-10" db="EMBL/GenBank/DDBJ databases">
        <title>Genome analysis of Massilia species.</title>
        <authorList>
            <person name="Jung D.-H."/>
        </authorList>
    </citation>
    <scope>NUCLEOTIDE SEQUENCE [LARGE SCALE GENOMIC DNA]</scope>
    <source>
        <strain evidence="2">sipir</strain>
    </source>
</reference>